<dbReference type="GO" id="GO:0016740">
    <property type="term" value="F:transferase activity"/>
    <property type="evidence" value="ECO:0007669"/>
    <property type="project" value="UniProtKB-KW"/>
</dbReference>
<dbReference type="PANTHER" id="PTHR12203:SF35">
    <property type="entry name" value="PROTEIN O-GLUCOSYLTRANSFERASE 1"/>
    <property type="match status" value="1"/>
</dbReference>
<dbReference type="Pfam" id="PF05686">
    <property type="entry name" value="Glyco_transf_90"/>
    <property type="match status" value="1"/>
</dbReference>
<evidence type="ECO:0000313" key="4">
    <source>
        <dbReference type="Proteomes" id="UP000232922"/>
    </source>
</evidence>
<dbReference type="EMBL" id="KJ755191">
    <property type="protein sequence ID" value="AJP09101.1"/>
    <property type="molecule type" value="Genomic_DNA"/>
</dbReference>
<dbReference type="Proteomes" id="UP000232922">
    <property type="component" value="Genome"/>
</dbReference>
<dbReference type="GeneID" id="41900737"/>
<sequence length="985" mass="111114">MMSILSTSSSATPIQRFVDTHVTPTSCNGDSNQTKVLRTKIFYIRTFEEFRNAYDLWYGHENSGTHTVEDMMSSCEWYVKLYKKLAYACVRDNTLDGIFFIDECHYNNWWTVPSVMDAITGETINYGDSRYEDTVCRMMNKMTDDSNRLNRTRYRSGQRLAKPQSWFANGHILRMDDDANNLGDAYFVPHVKQPCGLISTTTSSSSTSRINCAPGRTDHAVTEWLVEMLQEVCVTRRVADVDFLVNYRDHPICVDANEPGRFAYDANFRVTHDRRNCTPPLRLVEPLSVCSGVGFRDRPIPNQDDWERLRNSAVGSQQIRTIPWHMKKPVAVFRGSSTGAGICGEASSPFVNRRMHLARMSVENPSMIDAGITKWNLRPRVHNSTLMYPCVDHEPPLKQSMTYDEQSTFKYIIHMDGHVAAFRLAAEMFTDSLILKCDSKWSTWFEHMLKPMVHYVPIKEDLSDLLDKIRWCRDNDAACEKIAAQAREFAVWNLCRRSLMNHLAHLINGCTLMHDGSVYETASAVCDTKSIHATVLLKRNEAMLLKYRRLVSTTPDSRSLHRLYRYPLRYSAATSEAYSMRAIDTFMYGYSPVTIDKHPAVLCLQRVTNNVSIVACADGLRFAVKTHTVSGERTADVSSILRGAAVAVSNINILSRELPLFPYTIGVMYRGVDGGNTFKIEVYTEYIKCGTSFYEFISGLDSVRPSTSNRTVVQNSDRGLFDLVIDVCTQVYVGLRVADERHGFRHNGLSDLSNILVRRLEEPTIFTVHTRVFGSLAFNTTTVATILNYDRADCSSARVGSKNISYDWGSFLEAVVSRCAECLTVENGRSITRIDIENGVKTRILSLIEAAGGLDNNQYDALPAEMLIGGDPITTIDNYATSLHANGVPWMDATFEQNSIIGLRRTCEMFLSLSAVIKMAHECEAPDRITITLLAIYNQYKKESKVLKFPFRNLAGMDAHTYAALAHCLGTPPLMRIVGLDQSSC</sequence>
<keyword evidence="1" id="KW-0808">Transferase</keyword>
<organism evidence="3 4">
    <name type="scientific">Heliothis virescens ascovirus 3f</name>
    <dbReference type="NCBI Taxonomy" id="328614"/>
    <lineage>
        <taxon>Viruses</taxon>
        <taxon>Varidnaviria</taxon>
        <taxon>Bamfordvirae</taxon>
        <taxon>Nucleocytoviricota</taxon>
        <taxon>Megaviricetes</taxon>
        <taxon>Pimascovirales</taxon>
        <taxon>Pimascovirales incertae sedis</taxon>
        <taxon>Ascoviridae</taxon>
        <taxon>Ascovirus</taxon>
        <taxon>Ascovirus hvav3a</taxon>
    </lineage>
</organism>
<dbReference type="InterPro" id="IPR006598">
    <property type="entry name" value="CAP10"/>
</dbReference>
<evidence type="ECO:0000259" key="2">
    <source>
        <dbReference type="SMART" id="SM00672"/>
    </source>
</evidence>
<reference evidence="4" key="1">
    <citation type="submission" date="2014-04" db="EMBL/GenBank/DDBJ databases">
        <authorList>
            <person name="Wei Y."/>
            <person name="Huang G."/>
            <person name="Cheng X."/>
        </authorList>
    </citation>
    <scope>NUCLEOTIDE SEQUENCE [LARGE SCALE GENOMIC DNA]</scope>
</reference>
<name>A0A171PVN5_9VIRU</name>
<accession>A0A171PVN5</accession>
<dbReference type="InterPro" id="IPR051091">
    <property type="entry name" value="O-Glucosyltr/Glycosyltrsf_90"/>
</dbReference>
<dbReference type="SMART" id="SM00672">
    <property type="entry name" value="CAP10"/>
    <property type="match status" value="1"/>
</dbReference>
<dbReference type="PANTHER" id="PTHR12203">
    <property type="entry name" value="KDEL LYS-ASP-GLU-LEU CONTAINING - RELATED"/>
    <property type="match status" value="1"/>
</dbReference>
<protein>
    <submittedName>
        <fullName evidence="3">Lipopolysaccharide-modifying enzyme</fullName>
    </submittedName>
</protein>
<evidence type="ECO:0000313" key="3">
    <source>
        <dbReference type="EMBL" id="AJP09101.1"/>
    </source>
</evidence>
<evidence type="ECO:0000256" key="1">
    <source>
        <dbReference type="ARBA" id="ARBA00022679"/>
    </source>
</evidence>
<dbReference type="KEGG" id="vg:41900737"/>
<proteinExistence type="predicted"/>
<dbReference type="RefSeq" id="YP_009701601.1">
    <property type="nucleotide sequence ID" value="NC_044938.1"/>
</dbReference>
<feature type="domain" description="Glycosyl transferase CAP10" evidence="2">
    <location>
        <begin position="237"/>
        <end position="520"/>
    </location>
</feature>